<evidence type="ECO:0000256" key="2">
    <source>
        <dbReference type="ARBA" id="ARBA00022833"/>
    </source>
</evidence>
<proteinExistence type="inferred from homology"/>
<comment type="caution">
    <text evidence="7">The sequence shown here is derived from an EMBL/GenBank/DDBJ whole genome shotgun (WGS) entry which is preliminary data.</text>
</comment>
<dbReference type="Gene3D" id="3.90.1280.10">
    <property type="entry name" value="HSP33 redox switch-like"/>
    <property type="match status" value="1"/>
</dbReference>
<dbReference type="CDD" id="cd00498">
    <property type="entry name" value="Hsp33"/>
    <property type="match status" value="1"/>
</dbReference>
<name>C0EJ62_9FIRM</name>
<reference evidence="7 8" key="2">
    <citation type="submission" date="2009-02" db="EMBL/GenBank/DDBJ databases">
        <title>Draft genome sequence of Clostridium methylpentosum (DSM 5476).</title>
        <authorList>
            <person name="Sudarsanam P."/>
            <person name="Ley R."/>
            <person name="Guruge J."/>
            <person name="Turnbaugh P.J."/>
            <person name="Mahowald M."/>
            <person name="Liep D."/>
            <person name="Gordon J."/>
        </authorList>
    </citation>
    <scope>NUCLEOTIDE SEQUENCE [LARGE SCALE GENOMIC DNA]</scope>
    <source>
        <strain evidence="7 8">DSM 5476</strain>
    </source>
</reference>
<evidence type="ECO:0000313" key="8">
    <source>
        <dbReference type="Proteomes" id="UP000003340"/>
    </source>
</evidence>
<dbReference type="GO" id="GO:0005737">
    <property type="term" value="C:cytoplasm"/>
    <property type="evidence" value="ECO:0007669"/>
    <property type="project" value="UniProtKB-SubCell"/>
</dbReference>
<reference evidence="7 8" key="1">
    <citation type="submission" date="2009-01" db="EMBL/GenBank/DDBJ databases">
        <authorList>
            <person name="Fulton L."/>
            <person name="Clifton S."/>
            <person name="Fulton B."/>
            <person name="Xu J."/>
            <person name="Minx P."/>
            <person name="Pepin K.H."/>
            <person name="Johnson M."/>
            <person name="Bhonagiri V."/>
            <person name="Nash W.E."/>
            <person name="Mardis E.R."/>
            <person name="Wilson R.K."/>
        </authorList>
    </citation>
    <scope>NUCLEOTIDE SEQUENCE [LARGE SCALE GENOMIC DNA]</scope>
    <source>
        <strain evidence="7 8">DSM 5476</strain>
    </source>
</reference>
<evidence type="ECO:0000256" key="6">
    <source>
        <dbReference type="HAMAP-Rule" id="MF_00117"/>
    </source>
</evidence>
<dbReference type="HOGENOM" id="CLU_054493_1_0_9"/>
<dbReference type="AlphaFoldDB" id="C0EJ62"/>
<dbReference type="eggNOG" id="COG1281">
    <property type="taxonomic scope" value="Bacteria"/>
</dbReference>
<dbReference type="InterPro" id="IPR016153">
    <property type="entry name" value="Heat_shock_Hsp33_N"/>
</dbReference>
<evidence type="ECO:0000256" key="5">
    <source>
        <dbReference type="ARBA" id="ARBA00023284"/>
    </source>
</evidence>
<protein>
    <recommendedName>
        <fullName evidence="6">33 kDa chaperonin</fullName>
    </recommendedName>
    <alternativeName>
        <fullName evidence="6">Heat shock protein 33 homolog</fullName>
        <shortName evidence="6">HSP33</shortName>
    </alternativeName>
</protein>
<dbReference type="InterPro" id="IPR016154">
    <property type="entry name" value="Heat_shock_Hsp33_C"/>
</dbReference>
<dbReference type="PANTHER" id="PTHR30111">
    <property type="entry name" value="33 KDA CHAPERONIN"/>
    <property type="match status" value="1"/>
</dbReference>
<keyword evidence="1 6" id="KW-0963">Cytoplasm</keyword>
<dbReference type="GO" id="GO:0044183">
    <property type="term" value="F:protein folding chaperone"/>
    <property type="evidence" value="ECO:0007669"/>
    <property type="project" value="TreeGrafter"/>
</dbReference>
<dbReference type="Pfam" id="PF01430">
    <property type="entry name" value="HSP33"/>
    <property type="match status" value="1"/>
</dbReference>
<dbReference type="SUPFAM" id="SSF64397">
    <property type="entry name" value="Hsp33 domain"/>
    <property type="match status" value="1"/>
</dbReference>
<dbReference type="STRING" id="537013.CLOSTMETH_03908"/>
<keyword evidence="4 6" id="KW-0143">Chaperone</keyword>
<gene>
    <name evidence="6 7" type="primary">hslO</name>
    <name evidence="7" type="ORF">CLOSTMETH_03908</name>
</gene>
<organism evidence="7 8">
    <name type="scientific">[Clostridium] methylpentosum DSM 5476</name>
    <dbReference type="NCBI Taxonomy" id="537013"/>
    <lineage>
        <taxon>Bacteria</taxon>
        <taxon>Bacillati</taxon>
        <taxon>Bacillota</taxon>
        <taxon>Clostridia</taxon>
        <taxon>Eubacteriales</taxon>
        <taxon>Oscillospiraceae</taxon>
        <taxon>Oscillospiraceae incertae sedis</taxon>
    </lineage>
</organism>
<dbReference type="EMBL" id="ACEC01000136">
    <property type="protein sequence ID" value="EEG28527.1"/>
    <property type="molecule type" value="Genomic_DNA"/>
</dbReference>
<evidence type="ECO:0000256" key="3">
    <source>
        <dbReference type="ARBA" id="ARBA00023157"/>
    </source>
</evidence>
<accession>C0EJ62</accession>
<evidence type="ECO:0000313" key="7">
    <source>
        <dbReference type="EMBL" id="EEG28527.1"/>
    </source>
</evidence>
<feature type="disulfide bond" description="Redox-active" evidence="6">
    <location>
        <begin position="237"/>
        <end position="239"/>
    </location>
</feature>
<dbReference type="Gene3D" id="3.55.30.10">
    <property type="entry name" value="Hsp33 domain"/>
    <property type="match status" value="1"/>
</dbReference>
<dbReference type="Proteomes" id="UP000003340">
    <property type="component" value="Unassembled WGS sequence"/>
</dbReference>
<dbReference type="SUPFAM" id="SSF118352">
    <property type="entry name" value="HSP33 redox switch-like"/>
    <property type="match status" value="1"/>
</dbReference>
<dbReference type="PANTHER" id="PTHR30111:SF1">
    <property type="entry name" value="33 KDA CHAPERONIN"/>
    <property type="match status" value="1"/>
</dbReference>
<dbReference type="PIRSF" id="PIRSF005261">
    <property type="entry name" value="Heat_shock_Hsp33"/>
    <property type="match status" value="1"/>
</dbReference>
<dbReference type="GO" id="GO:0051082">
    <property type="term" value="F:unfolded protein binding"/>
    <property type="evidence" value="ECO:0007669"/>
    <property type="project" value="UniProtKB-UniRule"/>
</dbReference>
<dbReference type="GO" id="GO:0042026">
    <property type="term" value="P:protein refolding"/>
    <property type="evidence" value="ECO:0007669"/>
    <property type="project" value="TreeGrafter"/>
</dbReference>
<feature type="disulfide bond" description="Redox-active" evidence="6">
    <location>
        <begin position="270"/>
        <end position="273"/>
    </location>
</feature>
<dbReference type="InterPro" id="IPR000397">
    <property type="entry name" value="Heat_shock_Hsp33"/>
</dbReference>
<sequence length="289" mass="31081">MSNLARAITADGSAVALALNSTELVSRIEQIHTTSAVTTAALGRLATGAGLMGAMLKGERDSLTLRMQGDGPAGILLAVADSAGHVKAYVENPVVEIPLNKLGKLDVAGAVGTNGTLSVVKDLGMKEPYCSQVPITSGEVAEDITYYYATSEQTPTVCGLGVLVNPDLTVCSAGGFLVQLLPFADEACIDLIEENLKDLPPVSELFRTGMTPEQVCMRLLQGMEPNLLDESEVRYFCDCSRERVARALMSLGNEDLQELIEDERPTQVECHFCNQTYTFSKQELKNFLK</sequence>
<comment type="function">
    <text evidence="6">Redox regulated molecular chaperone. Protects both thermally unfolding and oxidatively damaged proteins from irreversible aggregation. Plays an important role in the bacterial defense system toward oxidative stress.</text>
</comment>
<keyword evidence="8" id="KW-1185">Reference proteome</keyword>
<keyword evidence="2 6" id="KW-0862">Zinc</keyword>
<evidence type="ECO:0000256" key="1">
    <source>
        <dbReference type="ARBA" id="ARBA00022490"/>
    </source>
</evidence>
<keyword evidence="5 6" id="KW-0676">Redox-active center</keyword>
<evidence type="ECO:0000256" key="4">
    <source>
        <dbReference type="ARBA" id="ARBA00023186"/>
    </source>
</evidence>
<dbReference type="HAMAP" id="MF_00117">
    <property type="entry name" value="HslO"/>
    <property type="match status" value="1"/>
</dbReference>
<comment type="similarity">
    <text evidence="6">Belongs to the HSP33 family.</text>
</comment>
<dbReference type="NCBIfam" id="NF001033">
    <property type="entry name" value="PRK00114.1"/>
    <property type="match status" value="1"/>
</dbReference>
<keyword evidence="3 6" id="KW-1015">Disulfide bond</keyword>
<comment type="subcellular location">
    <subcellularLocation>
        <location evidence="6">Cytoplasm</location>
    </subcellularLocation>
</comment>
<comment type="PTM">
    <text evidence="6">Under oxidizing conditions two disulfide bonds are formed involving the reactive cysteines. Under reducing conditions zinc is bound to the reactive cysteines and the protein is inactive.</text>
</comment>